<proteinExistence type="predicted"/>
<dbReference type="EMBL" id="GGEC01067096">
    <property type="protein sequence ID" value="MBX47580.1"/>
    <property type="molecule type" value="Transcribed_RNA"/>
</dbReference>
<feature type="transmembrane region" description="Helical" evidence="1">
    <location>
        <begin position="41"/>
        <end position="61"/>
    </location>
</feature>
<keyword evidence="1" id="KW-0812">Transmembrane</keyword>
<organism evidence="2">
    <name type="scientific">Rhizophora mucronata</name>
    <name type="common">Asiatic mangrove</name>
    <dbReference type="NCBI Taxonomy" id="61149"/>
    <lineage>
        <taxon>Eukaryota</taxon>
        <taxon>Viridiplantae</taxon>
        <taxon>Streptophyta</taxon>
        <taxon>Embryophyta</taxon>
        <taxon>Tracheophyta</taxon>
        <taxon>Spermatophyta</taxon>
        <taxon>Magnoliopsida</taxon>
        <taxon>eudicotyledons</taxon>
        <taxon>Gunneridae</taxon>
        <taxon>Pentapetalae</taxon>
        <taxon>rosids</taxon>
        <taxon>fabids</taxon>
        <taxon>Malpighiales</taxon>
        <taxon>Rhizophoraceae</taxon>
        <taxon>Rhizophora</taxon>
    </lineage>
</organism>
<protein>
    <submittedName>
        <fullName evidence="2">Uncharacterized protein</fullName>
    </submittedName>
</protein>
<dbReference type="AlphaFoldDB" id="A0A2P2NYN6"/>
<sequence length="63" mass="7125">MVLVAHCTLAAAHTMFWKKKKCTRSMPTISARQDLVRATKLLFVLYISMLPVEVILNYGGIML</sequence>
<accession>A0A2P2NYN6</accession>
<keyword evidence="1" id="KW-1133">Transmembrane helix</keyword>
<name>A0A2P2NYN6_RHIMU</name>
<evidence type="ECO:0000313" key="2">
    <source>
        <dbReference type="EMBL" id="MBX47580.1"/>
    </source>
</evidence>
<keyword evidence="1" id="KW-0472">Membrane</keyword>
<reference evidence="2" key="1">
    <citation type="submission" date="2018-02" db="EMBL/GenBank/DDBJ databases">
        <title>Rhizophora mucronata_Transcriptome.</title>
        <authorList>
            <person name="Meera S.P."/>
            <person name="Sreeshan A."/>
            <person name="Augustine A."/>
        </authorList>
    </citation>
    <scope>NUCLEOTIDE SEQUENCE</scope>
    <source>
        <tissue evidence="2">Leaf</tissue>
    </source>
</reference>
<evidence type="ECO:0000256" key="1">
    <source>
        <dbReference type="SAM" id="Phobius"/>
    </source>
</evidence>